<dbReference type="EMBL" id="UZAH01027715">
    <property type="protein sequence ID" value="VDO94361.1"/>
    <property type="molecule type" value="Genomic_DNA"/>
</dbReference>
<accession>A0A183FWV6</accession>
<reference evidence="1 2" key="1">
    <citation type="submission" date="2018-11" db="EMBL/GenBank/DDBJ databases">
        <authorList>
            <consortium name="Pathogen Informatics"/>
        </authorList>
    </citation>
    <scope>NUCLEOTIDE SEQUENCE [LARGE SCALE GENOMIC DNA]</scope>
</reference>
<evidence type="ECO:0000313" key="2">
    <source>
        <dbReference type="Proteomes" id="UP000050761"/>
    </source>
</evidence>
<protein>
    <submittedName>
        <fullName evidence="3">Transposase</fullName>
    </submittedName>
</protein>
<accession>A0A3P7Z2U7</accession>
<evidence type="ECO:0000313" key="3">
    <source>
        <dbReference type="WBParaSite" id="HPBE_0001296701-mRNA-1"/>
    </source>
</evidence>
<name>A0A183FWV6_HELPZ</name>
<organism evidence="2 3">
    <name type="scientific">Heligmosomoides polygyrus</name>
    <name type="common">Parasitic roundworm</name>
    <dbReference type="NCBI Taxonomy" id="6339"/>
    <lineage>
        <taxon>Eukaryota</taxon>
        <taxon>Metazoa</taxon>
        <taxon>Ecdysozoa</taxon>
        <taxon>Nematoda</taxon>
        <taxon>Chromadorea</taxon>
        <taxon>Rhabditida</taxon>
        <taxon>Rhabditina</taxon>
        <taxon>Rhabditomorpha</taxon>
        <taxon>Strongyloidea</taxon>
        <taxon>Heligmosomidae</taxon>
        <taxon>Heligmosomoides</taxon>
    </lineage>
</organism>
<sequence length="90" mass="9984">MATTGDTRKPMRVTQGATREVGLLRERSVTGTYLLDRPRRAAAITIHNHRTILPIAAQPDQIDQLIAIAIGCNQRITCVQGGERWKHLLA</sequence>
<proteinExistence type="predicted"/>
<reference evidence="3" key="2">
    <citation type="submission" date="2019-09" db="UniProtKB">
        <authorList>
            <consortium name="WormBaseParasite"/>
        </authorList>
    </citation>
    <scope>IDENTIFICATION</scope>
</reference>
<evidence type="ECO:0000313" key="1">
    <source>
        <dbReference type="EMBL" id="VDO94361.1"/>
    </source>
</evidence>
<dbReference type="Proteomes" id="UP000050761">
    <property type="component" value="Unassembled WGS sequence"/>
</dbReference>
<dbReference type="AlphaFoldDB" id="A0A183FWV6"/>
<dbReference type="WBParaSite" id="HPBE_0001296701-mRNA-1">
    <property type="protein sequence ID" value="HPBE_0001296701-mRNA-1"/>
    <property type="gene ID" value="HPBE_0001296701"/>
</dbReference>
<keyword evidence="2" id="KW-1185">Reference proteome</keyword>
<gene>
    <name evidence="1" type="ORF">HPBE_LOCUS12968</name>
</gene>